<reference evidence="2 3" key="1">
    <citation type="journal article" date="2010" name="J. Bacteriol.">
        <title>Biochemical characterization of a novel indole prenyltransferase from Streptomyces sp. SN-593.</title>
        <authorList>
            <person name="Takahashi S."/>
            <person name="Takagi H."/>
            <person name="Toyoda A."/>
            <person name="Uramoto M."/>
            <person name="Nogawa T."/>
            <person name="Ueki M."/>
            <person name="Sakaki Y."/>
            <person name="Osada H."/>
        </authorList>
    </citation>
    <scope>NUCLEOTIDE SEQUENCE [LARGE SCALE GENOMIC DNA]</scope>
    <source>
        <strain evidence="2 3">SN-593</strain>
    </source>
</reference>
<accession>A0A7U3UYB9</accession>
<keyword evidence="1" id="KW-0472">Membrane</keyword>
<feature type="transmembrane region" description="Helical" evidence="1">
    <location>
        <begin position="124"/>
        <end position="147"/>
    </location>
</feature>
<reference evidence="2 3" key="3">
    <citation type="journal article" date="2011" name="Nat. Chem. Biol.">
        <title>Reveromycin A biosynthesis uses RevG and RevJ for stereospecific spiroacetal formation.</title>
        <authorList>
            <person name="Takahashi S."/>
            <person name="Toyoda A."/>
            <person name="Sekiyama Y."/>
            <person name="Takagi H."/>
            <person name="Nogawa T."/>
            <person name="Uramoto M."/>
            <person name="Suzuki R."/>
            <person name="Koshino H."/>
            <person name="Kumano T."/>
            <person name="Panthee S."/>
            <person name="Dairi T."/>
            <person name="Ishikawa J."/>
            <person name="Ikeda H."/>
            <person name="Sakaki Y."/>
            <person name="Osada H."/>
        </authorList>
    </citation>
    <scope>NUCLEOTIDE SEQUENCE [LARGE SCALE GENOMIC DNA]</scope>
    <source>
        <strain evidence="2 3">SN-593</strain>
    </source>
</reference>
<dbReference type="AlphaFoldDB" id="A0A7U3UYB9"/>
<protein>
    <submittedName>
        <fullName evidence="2">Uncharacterized protein</fullName>
    </submittedName>
</protein>
<dbReference type="KEGG" id="arev:RVR_8347"/>
<reference evidence="2 3" key="4">
    <citation type="journal article" date="2020" name="Sci. Rep.">
        <title>beta-carboline chemical signals induce reveromycin production through a LuxR family regulator in Streptomyces sp. SN-593.</title>
        <authorList>
            <person name="Panthee S."/>
            <person name="Kito N."/>
            <person name="Hayashi T."/>
            <person name="Shimizu T."/>
            <person name="Ishikawa J."/>
            <person name="Hamamoto H."/>
            <person name="Osada H."/>
            <person name="Takahashi S."/>
        </authorList>
    </citation>
    <scope>NUCLEOTIDE SEQUENCE [LARGE SCALE GENOMIC DNA]</scope>
    <source>
        <strain evidence="2 3">SN-593</strain>
    </source>
</reference>
<feature type="transmembrane region" description="Helical" evidence="1">
    <location>
        <begin position="6"/>
        <end position="23"/>
    </location>
</feature>
<dbReference type="RefSeq" id="WP_202237044.1">
    <property type="nucleotide sequence ID" value="NZ_AP018365.1"/>
</dbReference>
<evidence type="ECO:0000313" key="3">
    <source>
        <dbReference type="Proteomes" id="UP000595703"/>
    </source>
</evidence>
<dbReference type="Proteomes" id="UP000595703">
    <property type="component" value="Chromosome"/>
</dbReference>
<dbReference type="EMBL" id="AP018365">
    <property type="protein sequence ID" value="BBB01094.1"/>
    <property type="molecule type" value="Genomic_DNA"/>
</dbReference>
<feature type="transmembrane region" description="Helical" evidence="1">
    <location>
        <begin position="93"/>
        <end position="112"/>
    </location>
</feature>
<keyword evidence="1" id="KW-0812">Transmembrane</keyword>
<keyword evidence="3" id="KW-1185">Reference proteome</keyword>
<name>A0A7U3UYB9_9ACTN</name>
<gene>
    <name evidence="2" type="ORF">RVR_8347</name>
</gene>
<keyword evidence="1" id="KW-1133">Transmembrane helix</keyword>
<evidence type="ECO:0000313" key="2">
    <source>
        <dbReference type="EMBL" id="BBB01094.1"/>
    </source>
</evidence>
<evidence type="ECO:0000256" key="1">
    <source>
        <dbReference type="SAM" id="Phobius"/>
    </source>
</evidence>
<reference evidence="2 3" key="2">
    <citation type="journal article" date="2011" name="J. Antibiot.">
        <title>Furaquinocins I and J: novel polyketide isoprenoid hybrid compounds from Streptomyces reveromyceticus SN-593.</title>
        <authorList>
            <person name="Panthee S."/>
            <person name="Takahashi S."/>
            <person name="Takagi H."/>
            <person name="Nogawa T."/>
            <person name="Oowada E."/>
            <person name="Uramoto M."/>
            <person name="Osada H."/>
        </authorList>
    </citation>
    <scope>NUCLEOTIDE SEQUENCE [LARGE SCALE GENOMIC DNA]</scope>
    <source>
        <strain evidence="2 3">SN-593</strain>
    </source>
</reference>
<organism evidence="2 3">
    <name type="scientific">Actinacidiphila reveromycinica</name>
    <dbReference type="NCBI Taxonomy" id="659352"/>
    <lineage>
        <taxon>Bacteria</taxon>
        <taxon>Bacillati</taxon>
        <taxon>Actinomycetota</taxon>
        <taxon>Actinomycetes</taxon>
        <taxon>Kitasatosporales</taxon>
        <taxon>Streptomycetaceae</taxon>
        <taxon>Actinacidiphila</taxon>
    </lineage>
</organism>
<feature type="transmembrane region" description="Helical" evidence="1">
    <location>
        <begin position="35"/>
        <end position="61"/>
    </location>
</feature>
<sequence length="166" mass="16455">MSSPALTAGALAVSLAIAGANLWQWHKAGKDPKNLAHFGGGFALGGLATVCTGLLGVLAGWSVAAGNGVGKHAVSGATGNTAQALNRGTAGTLTSGGAVITFLLLIGFIIAWRAASKTVRRRLLGGFFCGATLVVTVGMAGLFVHVVNLVNGMGNPVLSWFNGGAA</sequence>
<proteinExistence type="predicted"/>